<dbReference type="Proteomes" id="UP000092714">
    <property type="component" value="Unassembled WGS sequence"/>
</dbReference>
<protein>
    <submittedName>
        <fullName evidence="1">Uncharacterized protein</fullName>
    </submittedName>
</protein>
<proteinExistence type="predicted"/>
<dbReference type="OrthoDB" id="1932474at2"/>
<reference evidence="1 2" key="1">
    <citation type="submission" date="2016-06" db="EMBL/GenBank/DDBJ databases">
        <authorList>
            <person name="Kjaerup R.B."/>
            <person name="Dalgaard T.S."/>
            <person name="Juul-Madsen H.R."/>
        </authorList>
    </citation>
    <scope>NUCLEOTIDE SEQUENCE [LARGE SCALE GENOMIC DNA]</scope>
    <source>
        <strain evidence="1 2">373-A1</strain>
    </source>
</reference>
<gene>
    <name evidence="1" type="ORF">CP373A1_05200</name>
</gene>
<comment type="caution">
    <text evidence="1">The sequence shown here is derived from an EMBL/GenBank/DDBJ whole genome shotgun (WGS) entry which is preliminary data.</text>
</comment>
<dbReference type="EMBL" id="MAPZ01000014">
    <property type="protein sequence ID" value="OBY11351.1"/>
    <property type="molecule type" value="Genomic_DNA"/>
</dbReference>
<accession>A0A174UT46</accession>
<dbReference type="GeneID" id="42775648"/>
<dbReference type="eggNOG" id="ENOG50327CM">
    <property type="taxonomic scope" value="Bacteria"/>
</dbReference>
<evidence type="ECO:0000313" key="1">
    <source>
        <dbReference type="EMBL" id="OBY11351.1"/>
    </source>
</evidence>
<keyword evidence="2" id="KW-1185">Reference proteome</keyword>
<sequence length="190" mass="21858">MSNKVELIYENGQYKVMFDGKEVSSSKDSEESFEKFKQVIKDNVVVNANSWESIEAALRMHNLEGLEINSEYKAATYGELKFFYNSGKVFYTPNDKMIQLIGGFYLFNFVISMVESGHIKDYKDFLDFCVDILEKRATYRVNESNLIVSSAAFNYGSCEYNFFGNRILKGASIVSGTFEDFKNYVYSIIK</sequence>
<evidence type="ECO:0000313" key="2">
    <source>
        <dbReference type="Proteomes" id="UP000092714"/>
    </source>
</evidence>
<dbReference type="RefSeq" id="WP_027097816.1">
    <property type="nucleotide sequence ID" value="NZ_CABHIH010000001.1"/>
</dbReference>
<dbReference type="AlphaFoldDB" id="A0A174UT46"/>
<name>A0A174UT46_9CLOT</name>
<organism evidence="1 2">
    <name type="scientific">Clostridium paraputrificum</name>
    <dbReference type="NCBI Taxonomy" id="29363"/>
    <lineage>
        <taxon>Bacteria</taxon>
        <taxon>Bacillati</taxon>
        <taxon>Bacillota</taxon>
        <taxon>Clostridia</taxon>
        <taxon>Eubacteriales</taxon>
        <taxon>Clostridiaceae</taxon>
        <taxon>Clostridium</taxon>
    </lineage>
</organism>